<evidence type="ECO:0000313" key="2">
    <source>
        <dbReference type="Proteomes" id="UP000032946"/>
    </source>
</evidence>
<dbReference type="InterPro" id="IPR010328">
    <property type="entry name" value="DUF928"/>
</dbReference>
<dbReference type="Proteomes" id="UP000032946">
    <property type="component" value="Chromosome"/>
</dbReference>
<protein>
    <recommendedName>
        <fullName evidence="3">DUF928 domain-containing protein</fullName>
    </recommendedName>
</protein>
<dbReference type="EMBL" id="FO818640">
    <property type="protein sequence ID" value="CDM96730.1"/>
    <property type="molecule type" value="Genomic_DNA"/>
</dbReference>
<dbReference type="Pfam" id="PF06051">
    <property type="entry name" value="DUF928"/>
    <property type="match status" value="1"/>
</dbReference>
<keyword evidence="2" id="KW-1185">Reference proteome</keyword>
<reference evidence="1 2" key="1">
    <citation type="submission" date="2014-02" db="EMBL/GenBank/DDBJ databases">
        <authorList>
            <person name="Genoscope - CEA"/>
        </authorList>
    </citation>
    <scope>NUCLEOTIDE SEQUENCE [LARGE SCALE GENOMIC DNA]</scope>
    <source>
        <strain evidence="1 2">PCC 8005</strain>
    </source>
</reference>
<proteinExistence type="predicted"/>
<name>A0A9P1P0Q1_9CYAN</name>
<sequence>MVKTTPTILWTTLLGALCTQTIVWGSLVRPAIAYPSNGDVIIQNQPSPWLIAFDPPQRGVPGRRYGGGTRGEVCADYASLISLIPVSTMGLTAHEKPQLFFYLPVASRDTLIKLLVTKLPDSESPETEEIVIYRTEFQLDMENPGIVGIDLADLDGFPGLEVNQYYHWYLTILCDPDNESVNQIVDGWIKRIDLDSDQILTLEGLNGSDRLKFYTEKTLWYDMVAAFSELLSDNRRDTQVQQAWLELLRSENLEQAGRNQVRLYEQPFIPGSGGLRNQLRSD</sequence>
<dbReference type="AlphaFoldDB" id="A0A9P1P0Q1"/>
<organism evidence="1 2">
    <name type="scientific">Limnospira indica PCC 8005</name>
    <dbReference type="NCBI Taxonomy" id="376219"/>
    <lineage>
        <taxon>Bacteria</taxon>
        <taxon>Bacillati</taxon>
        <taxon>Cyanobacteriota</taxon>
        <taxon>Cyanophyceae</taxon>
        <taxon>Oscillatoriophycideae</taxon>
        <taxon>Oscillatoriales</taxon>
        <taxon>Sirenicapillariaceae</taxon>
        <taxon>Limnospira</taxon>
    </lineage>
</organism>
<evidence type="ECO:0000313" key="1">
    <source>
        <dbReference type="EMBL" id="CDM96730.1"/>
    </source>
</evidence>
<dbReference type="RefSeq" id="WP_008052782.1">
    <property type="nucleotide sequence ID" value="NZ_FO818640.1"/>
</dbReference>
<evidence type="ECO:0008006" key="3">
    <source>
        <dbReference type="Google" id="ProtNLM"/>
    </source>
</evidence>
<accession>A0A9P1P0Q1</accession>
<gene>
    <name evidence="1" type="ORF">ARTHRO_41139</name>
</gene>